<reference evidence="2 3" key="1">
    <citation type="journal article" date="2024" name="Ann. Entomol. Soc. Am.">
        <title>Genomic analyses of the southern and eastern yellowjacket wasps (Hymenoptera: Vespidae) reveal evolutionary signatures of social life.</title>
        <authorList>
            <person name="Catto M.A."/>
            <person name="Caine P.B."/>
            <person name="Orr S.E."/>
            <person name="Hunt B.G."/>
            <person name="Goodisman M.A.D."/>
        </authorList>
    </citation>
    <scope>NUCLEOTIDE SEQUENCE [LARGE SCALE GENOMIC DNA]</scope>
    <source>
        <strain evidence="2">233</strain>
        <tissue evidence="2">Head and thorax</tissue>
    </source>
</reference>
<comment type="caution">
    <text evidence="2">The sequence shown here is derived from an EMBL/GenBank/DDBJ whole genome shotgun (WGS) entry which is preliminary data.</text>
</comment>
<dbReference type="AlphaFoldDB" id="A0ABD2C7D6"/>
<sequence length="130" mass="13827">MVGFALQRALKSARKYQRIPTPILVHVLCVLAASRRGKKRIVLVVIMVVTGKPEKKEGYSAAAGGGCDSGGGGGGSSSGRRGAGDPSPLSPLLMRTKGPKDSQERCWHCRGVPENDDSVRADKPFRVIQE</sequence>
<keyword evidence="3" id="KW-1185">Reference proteome</keyword>
<dbReference type="Proteomes" id="UP001607302">
    <property type="component" value="Unassembled WGS sequence"/>
</dbReference>
<evidence type="ECO:0000313" key="3">
    <source>
        <dbReference type="Proteomes" id="UP001607302"/>
    </source>
</evidence>
<dbReference type="EMBL" id="JAUDFV010000020">
    <property type="protein sequence ID" value="KAL2740962.1"/>
    <property type="molecule type" value="Genomic_DNA"/>
</dbReference>
<protein>
    <submittedName>
        <fullName evidence="2">Uncharacterized protein</fullName>
    </submittedName>
</protein>
<organism evidence="2 3">
    <name type="scientific">Vespula squamosa</name>
    <name type="common">Southern yellow jacket</name>
    <name type="synonym">Wasp</name>
    <dbReference type="NCBI Taxonomy" id="30214"/>
    <lineage>
        <taxon>Eukaryota</taxon>
        <taxon>Metazoa</taxon>
        <taxon>Ecdysozoa</taxon>
        <taxon>Arthropoda</taxon>
        <taxon>Hexapoda</taxon>
        <taxon>Insecta</taxon>
        <taxon>Pterygota</taxon>
        <taxon>Neoptera</taxon>
        <taxon>Endopterygota</taxon>
        <taxon>Hymenoptera</taxon>
        <taxon>Apocrita</taxon>
        <taxon>Aculeata</taxon>
        <taxon>Vespoidea</taxon>
        <taxon>Vespidae</taxon>
        <taxon>Vespinae</taxon>
        <taxon>Vespula</taxon>
    </lineage>
</organism>
<gene>
    <name evidence="2" type="ORF">V1478_001103</name>
</gene>
<feature type="compositionally biased region" description="Gly residues" evidence="1">
    <location>
        <begin position="63"/>
        <end position="77"/>
    </location>
</feature>
<evidence type="ECO:0000256" key="1">
    <source>
        <dbReference type="SAM" id="MobiDB-lite"/>
    </source>
</evidence>
<feature type="region of interest" description="Disordered" evidence="1">
    <location>
        <begin position="56"/>
        <end position="130"/>
    </location>
</feature>
<proteinExistence type="predicted"/>
<name>A0ABD2C7D6_VESSQ</name>
<feature type="compositionally biased region" description="Basic and acidic residues" evidence="1">
    <location>
        <begin position="98"/>
        <end position="130"/>
    </location>
</feature>
<evidence type="ECO:0000313" key="2">
    <source>
        <dbReference type="EMBL" id="KAL2740962.1"/>
    </source>
</evidence>
<accession>A0ABD2C7D6</accession>